<gene>
    <name evidence="10" type="ordered locus">Sterm_3252</name>
</gene>
<dbReference type="InterPro" id="IPR050303">
    <property type="entry name" value="GatZ_KbaZ_carbometab"/>
</dbReference>
<dbReference type="PROSITE" id="PS51108">
    <property type="entry name" value="PTS_EIID"/>
    <property type="match status" value="1"/>
</dbReference>
<evidence type="ECO:0000256" key="1">
    <source>
        <dbReference type="ARBA" id="ARBA00004651"/>
    </source>
</evidence>
<accession>D1APQ9</accession>
<sequence length="269" mass="29445">MKKLSRKTLNTCWIKWFFGHLHSMSFQWLQAFGFATSMAPVLRELYPDNKKEQISGLKRHAAFYNTEPQLGCVVMGVVCGLEEEKANGADIDDEMINSIKLGLMGPLAGIGDAMIPGMYIPLLLSIGIGMSGNGSVLGPLFYVFTYILSMLLATHFIFMKGYLLGTKSIDLIIGETTRKIRNAFNLLGAIVVGGVGASYVHVATRAVIKTSETSSIVINDMINGIFPNLLSLATILFCWWLMSKKKISSVKIMLILFIISLAGVAAGFF</sequence>
<feature type="transmembrane region" description="Helical" evidence="9">
    <location>
        <begin position="107"/>
        <end position="128"/>
    </location>
</feature>
<keyword evidence="3" id="KW-1003">Cell membrane</keyword>
<keyword evidence="11" id="KW-1185">Reference proteome</keyword>
<dbReference type="STRING" id="526218.Sterm_3252"/>
<reference evidence="11" key="1">
    <citation type="submission" date="2009-09" db="EMBL/GenBank/DDBJ databases">
        <title>The complete chromosome of Sebaldella termitidis ATCC 33386.</title>
        <authorList>
            <consortium name="US DOE Joint Genome Institute (JGI-PGF)"/>
            <person name="Lucas S."/>
            <person name="Copeland A."/>
            <person name="Lapidus A."/>
            <person name="Glavina del Rio T."/>
            <person name="Dalin E."/>
            <person name="Tice H."/>
            <person name="Bruce D."/>
            <person name="Goodwin L."/>
            <person name="Pitluck S."/>
            <person name="Kyrpides N."/>
            <person name="Mavromatis K."/>
            <person name="Ivanova N."/>
            <person name="Mikhailova N."/>
            <person name="Sims D."/>
            <person name="Meincke L."/>
            <person name="Brettin T."/>
            <person name="Detter J.C."/>
            <person name="Han C."/>
            <person name="Larimer F."/>
            <person name="Land M."/>
            <person name="Hauser L."/>
            <person name="Markowitz V."/>
            <person name="Cheng J.F."/>
            <person name="Hugenholtz P."/>
            <person name="Woyke T."/>
            <person name="Wu D."/>
            <person name="Eisen J.A."/>
        </authorList>
    </citation>
    <scope>NUCLEOTIDE SEQUENCE [LARGE SCALE GENOMIC DNA]</scope>
    <source>
        <strain evidence="11">ATCC 33386 / NCTC 11300</strain>
    </source>
</reference>
<dbReference type="GO" id="GO:0009401">
    <property type="term" value="P:phosphoenolpyruvate-dependent sugar phosphotransferase system"/>
    <property type="evidence" value="ECO:0007669"/>
    <property type="project" value="UniProtKB-KW"/>
</dbReference>
<organism evidence="10 11">
    <name type="scientific">Sebaldella termitidis (strain ATCC 33386 / NCTC 11300)</name>
    <dbReference type="NCBI Taxonomy" id="526218"/>
    <lineage>
        <taxon>Bacteria</taxon>
        <taxon>Fusobacteriati</taxon>
        <taxon>Fusobacteriota</taxon>
        <taxon>Fusobacteriia</taxon>
        <taxon>Fusobacteriales</taxon>
        <taxon>Leptotrichiaceae</taxon>
        <taxon>Sebaldella</taxon>
    </lineage>
</organism>
<evidence type="ECO:0000256" key="5">
    <source>
        <dbReference type="ARBA" id="ARBA00022683"/>
    </source>
</evidence>
<dbReference type="RefSeq" id="WP_012862675.1">
    <property type="nucleotide sequence ID" value="NC_013517.1"/>
</dbReference>
<evidence type="ECO:0000313" key="10">
    <source>
        <dbReference type="EMBL" id="ACZ10093.1"/>
    </source>
</evidence>
<dbReference type="PANTHER" id="PTHR32502:SF5">
    <property type="entry name" value="N-ACETYLGALACTOSAMINE PERMEASE IID COMPONENT-RELATED"/>
    <property type="match status" value="1"/>
</dbReference>
<dbReference type="GO" id="GO:0005886">
    <property type="term" value="C:plasma membrane"/>
    <property type="evidence" value="ECO:0007669"/>
    <property type="project" value="UniProtKB-SubCell"/>
</dbReference>
<keyword evidence="7 9" id="KW-1133">Transmembrane helix</keyword>
<evidence type="ECO:0000256" key="8">
    <source>
        <dbReference type="ARBA" id="ARBA00023136"/>
    </source>
</evidence>
<keyword evidence="6 9" id="KW-0812">Transmembrane</keyword>
<dbReference type="InterPro" id="IPR004704">
    <property type="entry name" value="PTS_IID_man"/>
</dbReference>
<feature type="transmembrane region" description="Helical" evidence="9">
    <location>
        <begin position="183"/>
        <end position="202"/>
    </location>
</feature>
<protein>
    <submittedName>
        <fullName evidence="10">PTS system mannose/fructose/sorbose family IID component</fullName>
    </submittedName>
</protein>
<name>D1APQ9_SEBTE</name>
<feature type="transmembrane region" description="Helical" evidence="9">
    <location>
        <begin position="222"/>
        <end position="242"/>
    </location>
</feature>
<dbReference type="HOGENOM" id="CLU_060742_0_1_0"/>
<evidence type="ECO:0000256" key="3">
    <source>
        <dbReference type="ARBA" id="ARBA00022475"/>
    </source>
</evidence>
<evidence type="ECO:0000256" key="9">
    <source>
        <dbReference type="SAM" id="Phobius"/>
    </source>
</evidence>
<keyword evidence="2" id="KW-0813">Transport</keyword>
<keyword evidence="4" id="KW-0762">Sugar transport</keyword>
<proteinExistence type="predicted"/>
<dbReference type="eggNOG" id="COG3716">
    <property type="taxonomic scope" value="Bacteria"/>
</dbReference>
<dbReference type="Pfam" id="PF03613">
    <property type="entry name" value="EIID-AGA"/>
    <property type="match status" value="1"/>
</dbReference>
<dbReference type="PANTHER" id="PTHR32502">
    <property type="entry name" value="N-ACETYLGALACTOSAMINE PERMEASE II COMPONENT-RELATED"/>
    <property type="match status" value="1"/>
</dbReference>
<evidence type="ECO:0000256" key="4">
    <source>
        <dbReference type="ARBA" id="ARBA00022597"/>
    </source>
</evidence>
<reference evidence="10 11" key="2">
    <citation type="journal article" date="2010" name="Stand. Genomic Sci.">
        <title>Complete genome sequence of Sebaldella termitidis type strain (NCTC 11300).</title>
        <authorList>
            <person name="Harmon-Smith M."/>
            <person name="Celia L."/>
            <person name="Chertkov O."/>
            <person name="Lapidus A."/>
            <person name="Copeland A."/>
            <person name="Glavina Del Rio T."/>
            <person name="Nolan M."/>
            <person name="Lucas S."/>
            <person name="Tice H."/>
            <person name="Cheng J.F."/>
            <person name="Han C."/>
            <person name="Detter J.C."/>
            <person name="Bruce D."/>
            <person name="Goodwin L."/>
            <person name="Pitluck S."/>
            <person name="Pati A."/>
            <person name="Liolios K."/>
            <person name="Ivanova N."/>
            <person name="Mavromatis K."/>
            <person name="Mikhailova N."/>
            <person name="Chen A."/>
            <person name="Palaniappan K."/>
            <person name="Land M."/>
            <person name="Hauser L."/>
            <person name="Chang Y.J."/>
            <person name="Jeffries C.D."/>
            <person name="Brettin T."/>
            <person name="Goker M."/>
            <person name="Beck B."/>
            <person name="Bristow J."/>
            <person name="Eisen J.A."/>
            <person name="Markowitz V."/>
            <person name="Hugenholtz P."/>
            <person name="Kyrpides N.C."/>
            <person name="Klenk H.P."/>
            <person name="Chen F."/>
        </authorList>
    </citation>
    <scope>NUCLEOTIDE SEQUENCE [LARGE SCALE GENOMIC DNA]</scope>
    <source>
        <strain evidence="11">ATCC 33386 / NCTC 11300</strain>
    </source>
</reference>
<evidence type="ECO:0000313" key="11">
    <source>
        <dbReference type="Proteomes" id="UP000000845"/>
    </source>
</evidence>
<feature type="transmembrane region" description="Helical" evidence="9">
    <location>
        <begin position="140"/>
        <end position="163"/>
    </location>
</feature>
<evidence type="ECO:0000256" key="6">
    <source>
        <dbReference type="ARBA" id="ARBA00022692"/>
    </source>
</evidence>
<dbReference type="KEGG" id="str:Sterm_3252"/>
<comment type="subcellular location">
    <subcellularLocation>
        <location evidence="1">Cell membrane</location>
        <topology evidence="1">Multi-pass membrane protein</topology>
    </subcellularLocation>
</comment>
<evidence type="ECO:0000256" key="7">
    <source>
        <dbReference type="ARBA" id="ARBA00022989"/>
    </source>
</evidence>
<keyword evidence="5" id="KW-0598">Phosphotransferase system</keyword>
<evidence type="ECO:0000256" key="2">
    <source>
        <dbReference type="ARBA" id="ARBA00022448"/>
    </source>
</evidence>
<keyword evidence="8 9" id="KW-0472">Membrane</keyword>
<dbReference type="Proteomes" id="UP000000845">
    <property type="component" value="Chromosome"/>
</dbReference>
<feature type="transmembrane region" description="Helical" evidence="9">
    <location>
        <begin position="249"/>
        <end position="268"/>
    </location>
</feature>
<dbReference type="EMBL" id="CP001739">
    <property type="protein sequence ID" value="ACZ10093.1"/>
    <property type="molecule type" value="Genomic_DNA"/>
</dbReference>
<dbReference type="AlphaFoldDB" id="D1APQ9"/>